<accession>A0A2P5HFE3</accession>
<protein>
    <submittedName>
        <fullName evidence="2">Uncharacterized protein</fullName>
    </submittedName>
</protein>
<name>A0A2P5HFE3_DIAHE</name>
<dbReference type="AlphaFoldDB" id="A0A2P5HFE3"/>
<feature type="region of interest" description="Disordered" evidence="1">
    <location>
        <begin position="90"/>
        <end position="151"/>
    </location>
</feature>
<gene>
    <name evidence="2" type="ORF">DHEL01_v212634</name>
</gene>
<comment type="caution">
    <text evidence="2">The sequence shown here is derived from an EMBL/GenBank/DDBJ whole genome shotgun (WGS) entry which is preliminary data.</text>
</comment>
<organism evidence="2 3">
    <name type="scientific">Diaporthe helianthi</name>
    <dbReference type="NCBI Taxonomy" id="158607"/>
    <lineage>
        <taxon>Eukaryota</taxon>
        <taxon>Fungi</taxon>
        <taxon>Dikarya</taxon>
        <taxon>Ascomycota</taxon>
        <taxon>Pezizomycotina</taxon>
        <taxon>Sordariomycetes</taxon>
        <taxon>Sordariomycetidae</taxon>
        <taxon>Diaporthales</taxon>
        <taxon>Diaporthaceae</taxon>
        <taxon>Diaporthe</taxon>
    </lineage>
</organism>
<evidence type="ECO:0000313" key="3">
    <source>
        <dbReference type="Proteomes" id="UP000094444"/>
    </source>
</evidence>
<feature type="region of interest" description="Disordered" evidence="1">
    <location>
        <begin position="496"/>
        <end position="520"/>
    </location>
</feature>
<evidence type="ECO:0000313" key="2">
    <source>
        <dbReference type="EMBL" id="POS68972.1"/>
    </source>
</evidence>
<feature type="compositionally biased region" description="Basic and acidic residues" evidence="1">
    <location>
        <begin position="511"/>
        <end position="520"/>
    </location>
</feature>
<feature type="compositionally biased region" description="Basic and acidic residues" evidence="1">
    <location>
        <begin position="121"/>
        <end position="131"/>
    </location>
</feature>
<dbReference type="EMBL" id="MAVT02002844">
    <property type="protein sequence ID" value="POS68972.1"/>
    <property type="molecule type" value="Genomic_DNA"/>
</dbReference>
<dbReference type="Proteomes" id="UP000094444">
    <property type="component" value="Unassembled WGS sequence"/>
</dbReference>
<reference evidence="2" key="1">
    <citation type="submission" date="2017-09" db="EMBL/GenBank/DDBJ databases">
        <title>Polyketide synthases of a Diaporthe helianthi virulent isolate.</title>
        <authorList>
            <person name="Baroncelli R."/>
        </authorList>
    </citation>
    <scope>NUCLEOTIDE SEQUENCE [LARGE SCALE GENOMIC DNA]</scope>
    <source>
        <strain evidence="2">7/96</strain>
    </source>
</reference>
<dbReference type="InParanoid" id="A0A2P5HFE3"/>
<keyword evidence="3" id="KW-1185">Reference proteome</keyword>
<dbReference type="OrthoDB" id="5239509at2759"/>
<evidence type="ECO:0000256" key="1">
    <source>
        <dbReference type="SAM" id="MobiDB-lite"/>
    </source>
</evidence>
<sequence length="520" mass="57036">MIVKIGLCHGSTPPPPTPQRCGRHAAGKQRAACGARAGGLKGPTEAGTKARPGCFERPAVGLHERAALLMFFDNTSRKVTEDCEPAAWSQRDGMFDLKTEAGPPRTSPADGAGRPHGPHHNRADQRSREESTSGGAMPADDRAAPDCDAPGRPAGGGWRLALRRGLMLLLLLGCVLLEVVTREPPEPPARTVTLAIHHDIGAVLDAYGPLLRADTPLLPRPLRLRDGGFMFDDKLWVLPRTWDKVLPIYDHLLYRSHDCQPILEDTCYRILRNVSVAIERHQTVAESLASPRWIALWLSSVESSLRWPLWSLDTTAAAPRRLEVLGRLGPGGGGPPLATPAADGADVDQMEATARALRSFRKVHNDPWRSPNSEIRRELLPLRELCANITADIRLISGENESNGKCGWPKLLPLARQVERLIPAIDDILAALDAVDHLLLGITWWLDRMPHGYLEVDEVDEAAGGAVVRTRFELPPPAIISDFVRARLARMHDDAAAIHQDPPRRVPRAAQLEDRVSHNH</sequence>
<proteinExistence type="predicted"/>